<feature type="domain" description="Methyltransferase type 11" evidence="1">
    <location>
        <begin position="308"/>
        <end position="402"/>
    </location>
</feature>
<name>A0A6N3BX41_9FIRM</name>
<dbReference type="InterPro" id="IPR013216">
    <property type="entry name" value="Methyltransf_11"/>
</dbReference>
<dbReference type="GO" id="GO:0032259">
    <property type="term" value="P:methylation"/>
    <property type="evidence" value="ECO:0007669"/>
    <property type="project" value="UniProtKB-KW"/>
</dbReference>
<protein>
    <submittedName>
        <fullName evidence="2">Putative methyltransferase YcgJ</fullName>
        <ecNumber evidence="2">2.1.1.-</ecNumber>
    </submittedName>
</protein>
<dbReference type="Pfam" id="PF08241">
    <property type="entry name" value="Methyltransf_11"/>
    <property type="match status" value="2"/>
</dbReference>
<dbReference type="RefSeq" id="WP_156530847.1">
    <property type="nucleotide sequence ID" value="NZ_CACRUE010000026.1"/>
</dbReference>
<accession>A0A6N3BX41</accession>
<dbReference type="PANTHER" id="PTHR43591:SF24">
    <property type="entry name" value="2-METHOXY-6-POLYPRENYL-1,4-BENZOQUINOL METHYLASE, MITOCHONDRIAL"/>
    <property type="match status" value="1"/>
</dbReference>
<dbReference type="SUPFAM" id="SSF53335">
    <property type="entry name" value="S-adenosyl-L-methionine-dependent methyltransferases"/>
    <property type="match status" value="2"/>
</dbReference>
<dbReference type="PANTHER" id="PTHR43591">
    <property type="entry name" value="METHYLTRANSFERASE"/>
    <property type="match status" value="1"/>
</dbReference>
<organism evidence="2">
    <name type="scientific">Intestinibacter bartlettii</name>
    <dbReference type="NCBI Taxonomy" id="261299"/>
    <lineage>
        <taxon>Bacteria</taxon>
        <taxon>Bacillati</taxon>
        <taxon>Bacillota</taxon>
        <taxon>Clostridia</taxon>
        <taxon>Peptostreptococcales</taxon>
        <taxon>Peptostreptococcaceae</taxon>
        <taxon>Intestinibacter</taxon>
    </lineage>
</organism>
<keyword evidence="2" id="KW-0489">Methyltransferase</keyword>
<evidence type="ECO:0000313" key="2">
    <source>
        <dbReference type="EMBL" id="VYU08402.1"/>
    </source>
</evidence>
<reference evidence="2" key="1">
    <citation type="submission" date="2019-11" db="EMBL/GenBank/DDBJ databases">
        <authorList>
            <person name="Feng L."/>
        </authorList>
    </citation>
    <scope>NUCLEOTIDE SEQUENCE</scope>
    <source>
        <strain evidence="2">IbartlettiiLFYP30</strain>
    </source>
</reference>
<dbReference type="GO" id="GO:0008757">
    <property type="term" value="F:S-adenosylmethionine-dependent methyltransferase activity"/>
    <property type="evidence" value="ECO:0007669"/>
    <property type="project" value="InterPro"/>
</dbReference>
<proteinExistence type="predicted"/>
<dbReference type="CDD" id="cd02440">
    <property type="entry name" value="AdoMet_MTases"/>
    <property type="match status" value="2"/>
</dbReference>
<dbReference type="AlphaFoldDB" id="A0A6N3BX41"/>
<dbReference type="EMBL" id="CACRUE010000026">
    <property type="protein sequence ID" value="VYU08402.1"/>
    <property type="molecule type" value="Genomic_DNA"/>
</dbReference>
<feature type="domain" description="Methyltransferase type 11" evidence="1">
    <location>
        <begin position="51"/>
        <end position="146"/>
    </location>
</feature>
<gene>
    <name evidence="2" type="primary">ycgJ_1</name>
    <name evidence="2" type="ORF">IBLFYP30_01695</name>
</gene>
<dbReference type="Gene3D" id="3.40.50.150">
    <property type="entry name" value="Vaccinia Virus protein VP39"/>
    <property type="match status" value="2"/>
</dbReference>
<keyword evidence="2" id="KW-0808">Transferase</keyword>
<sequence>MELINKIKREWEYHANGYSNIIKDELNSFRPQAWLNLIEEQIGYKKGLNILDIGCGPGFFSIIFSKAGHNVVGIDCSENMLEQAVLNAKENGVNPKFIQMDSHNLEFEDNTFDLIINRNVTWTLIEPVKAYKEWHRVLKPKGKLLIFDANWFLDKYDEELKIENDRRRKLCIEEYGSAYKSFEGPEEYIVKDKFPLEDKIRPQWDEITLSKIGFKNLLVERNIIDRVWDEKEKLLYGATPMFMISAQKTDENCDFSSEHISDSIKKYWTNRSQTYSEQNNAELQCNQNEIWTQAILENVDKKGCLKVLDIGCGPGEFSILMAKAGHNVTGVDMTEAMLEKARLNAQNYNVDVEFVSMDVQNLQFEDDTFDLIISRNVTWNLQEIENFFKGCRRILKKDGRMVYFDANWYLYLHDEQARKDREQADIKYKKIYEKDPEYAVSNVSLTNVSYGLPLSKEKRPEWDRNNLSKFGFNIIRIDENINQRVFNEEEQVRYSATPMFTVVVEKK</sequence>
<evidence type="ECO:0000259" key="1">
    <source>
        <dbReference type="Pfam" id="PF08241"/>
    </source>
</evidence>
<dbReference type="InterPro" id="IPR029063">
    <property type="entry name" value="SAM-dependent_MTases_sf"/>
</dbReference>
<dbReference type="EC" id="2.1.1.-" evidence="2"/>